<reference evidence="1" key="1">
    <citation type="submission" date="2022-05" db="EMBL/GenBank/DDBJ databases">
        <title>Sphingomonas sp. strain MG17 Genome sequencing and assembly.</title>
        <authorList>
            <person name="Kim I."/>
        </authorList>
    </citation>
    <scope>NUCLEOTIDE SEQUENCE</scope>
    <source>
        <strain evidence="1">MG17</strain>
    </source>
</reference>
<sequence>MTALSQIFGAIDERLALLIAQSNGSYERMPSGDPDIFPALHVFDEGDDPAEQEAVATRLDLEISVEGYMEGHGGAATHDAMLALHADTVKAMCGDILFNLDGLVENIEIIGRRRVQVVPLAEKRRLSFAQDFLITFATVRGDPNEFA</sequence>
<keyword evidence="2" id="KW-1185">Reference proteome</keyword>
<name>A0A9X2KMT1_9SPHN</name>
<proteinExistence type="predicted"/>
<accession>A0A9X2KMT1</accession>
<organism evidence="1 2">
    <name type="scientific">Sphingomonas tagetis</name>
    <dbReference type="NCBI Taxonomy" id="2949092"/>
    <lineage>
        <taxon>Bacteria</taxon>
        <taxon>Pseudomonadati</taxon>
        <taxon>Pseudomonadota</taxon>
        <taxon>Alphaproteobacteria</taxon>
        <taxon>Sphingomonadales</taxon>
        <taxon>Sphingomonadaceae</taxon>
        <taxon>Sphingomonas</taxon>
    </lineage>
</organism>
<dbReference type="EMBL" id="JAMLDX010000014">
    <property type="protein sequence ID" value="MCP3732012.1"/>
    <property type="molecule type" value="Genomic_DNA"/>
</dbReference>
<evidence type="ECO:0000313" key="1">
    <source>
        <dbReference type="EMBL" id="MCP3732012.1"/>
    </source>
</evidence>
<protein>
    <submittedName>
        <fullName evidence="1">Uncharacterized protein</fullName>
    </submittedName>
</protein>
<evidence type="ECO:0000313" key="2">
    <source>
        <dbReference type="Proteomes" id="UP001139451"/>
    </source>
</evidence>
<dbReference type="AlphaFoldDB" id="A0A9X2KMT1"/>
<dbReference type="Proteomes" id="UP001139451">
    <property type="component" value="Unassembled WGS sequence"/>
</dbReference>
<gene>
    <name evidence="1" type="ORF">M9978_16425</name>
</gene>
<comment type="caution">
    <text evidence="1">The sequence shown here is derived from an EMBL/GenBank/DDBJ whole genome shotgun (WGS) entry which is preliminary data.</text>
</comment>
<dbReference type="RefSeq" id="WP_254295088.1">
    <property type="nucleotide sequence ID" value="NZ_JAMLDX010000014.1"/>
</dbReference>